<dbReference type="RefSeq" id="WP_214786419.1">
    <property type="nucleotide sequence ID" value="NZ_JANIEL010000007.1"/>
</dbReference>
<sequence length="411" mass="46418">MHVSERLLQLYAKLDRQTRDVVQQRIEKNLAAGKSLAASYHELTGETNDSLSVEEKSATDFSNWLKEGKTDLDLLTYYVALLEKSEMLQSEVVMPQTIGPTPPPLVEPVVPKAMTSEEKVESEAETPIDPTPTKPRYVPESTIPSRTERMKSHREIKPARPLKKKSRGWLIGLLAIILLSVGGYVAYPMISDLFEPSSTPTVTKEPATPEPEPVAETKVLEEVWIGVKHTPLLSEPNSEDVVYVADIGDRYDVLEERDDALFLDLGVNNLTGWVSRDEVVTEWSGLSISDPDLLKWLTVGVDQVYLYEPAEAYLEMTRDQLVEVVGEPYGLDSDDLNEYLIYNGIFFTIQNGRVEAIDWPSTIQTKEMFLKLGEPTYEIEDGVVYESQNYSLRLFVKENESTRVRVTKLDN</sequence>
<keyword evidence="2" id="KW-0812">Transmembrane</keyword>
<dbReference type="Proteomes" id="UP001596439">
    <property type="component" value="Unassembled WGS sequence"/>
</dbReference>
<gene>
    <name evidence="3" type="ORF">ACFQO8_01825</name>
</gene>
<evidence type="ECO:0000256" key="2">
    <source>
        <dbReference type="SAM" id="Phobius"/>
    </source>
</evidence>
<name>A0ABW2PH87_9BACL</name>
<organism evidence="3 4">
    <name type="scientific">Exiguobacterium aestuarii</name>
    <dbReference type="NCBI Taxonomy" id="273527"/>
    <lineage>
        <taxon>Bacteria</taxon>
        <taxon>Bacillati</taxon>
        <taxon>Bacillota</taxon>
        <taxon>Bacilli</taxon>
        <taxon>Bacillales</taxon>
        <taxon>Bacillales Family XII. Incertae Sedis</taxon>
        <taxon>Exiguobacterium</taxon>
    </lineage>
</organism>
<protein>
    <submittedName>
        <fullName evidence="3">Uncharacterized protein</fullName>
    </submittedName>
</protein>
<feature type="transmembrane region" description="Helical" evidence="2">
    <location>
        <begin position="169"/>
        <end position="190"/>
    </location>
</feature>
<reference evidence="4" key="1">
    <citation type="journal article" date="2019" name="Int. J. Syst. Evol. Microbiol.">
        <title>The Global Catalogue of Microorganisms (GCM) 10K type strain sequencing project: providing services to taxonomists for standard genome sequencing and annotation.</title>
        <authorList>
            <consortium name="The Broad Institute Genomics Platform"/>
            <consortium name="The Broad Institute Genome Sequencing Center for Infectious Disease"/>
            <person name="Wu L."/>
            <person name="Ma J."/>
        </authorList>
    </citation>
    <scope>NUCLEOTIDE SEQUENCE [LARGE SCALE GENOMIC DNA]</scope>
    <source>
        <strain evidence="4">CCUG 55590</strain>
    </source>
</reference>
<keyword evidence="4" id="KW-1185">Reference proteome</keyword>
<keyword evidence="2" id="KW-0472">Membrane</keyword>
<keyword evidence="2" id="KW-1133">Transmembrane helix</keyword>
<comment type="caution">
    <text evidence="3">The sequence shown here is derived from an EMBL/GenBank/DDBJ whole genome shotgun (WGS) entry which is preliminary data.</text>
</comment>
<accession>A0ABW2PH87</accession>
<evidence type="ECO:0000256" key="1">
    <source>
        <dbReference type="SAM" id="MobiDB-lite"/>
    </source>
</evidence>
<evidence type="ECO:0000313" key="3">
    <source>
        <dbReference type="EMBL" id="MFC7388862.1"/>
    </source>
</evidence>
<proteinExistence type="predicted"/>
<evidence type="ECO:0000313" key="4">
    <source>
        <dbReference type="Proteomes" id="UP001596439"/>
    </source>
</evidence>
<feature type="region of interest" description="Disordered" evidence="1">
    <location>
        <begin position="116"/>
        <end position="141"/>
    </location>
</feature>
<dbReference type="EMBL" id="JBHTCE010000001">
    <property type="protein sequence ID" value="MFC7388862.1"/>
    <property type="molecule type" value="Genomic_DNA"/>
</dbReference>